<keyword evidence="4" id="KW-1185">Reference proteome</keyword>
<feature type="signal peptide" evidence="1">
    <location>
        <begin position="1"/>
        <end position="24"/>
    </location>
</feature>
<proteinExistence type="predicted"/>
<keyword evidence="3" id="KW-0614">Plasmid</keyword>
<dbReference type="SUPFAM" id="SSF53807">
    <property type="entry name" value="Helical backbone' metal receptor"/>
    <property type="match status" value="1"/>
</dbReference>
<geneLocation type="plasmid" evidence="3 4">
    <name>AZO_p5</name>
</geneLocation>
<dbReference type="PANTHER" id="PTHR30535:SF34">
    <property type="entry name" value="MOLYBDATE-BINDING PROTEIN MOLA"/>
    <property type="match status" value="1"/>
</dbReference>
<reference evidence="4" key="1">
    <citation type="journal article" date="2011" name="PLoS Genet.">
        <title>Azospirillum genomes reveal transition of bacteria from aquatic to terrestrial environments.</title>
        <authorList>
            <person name="Wisniewski-Dye F."/>
            <person name="Borziak K."/>
            <person name="Khalsa-Moyers G."/>
            <person name="Alexandre G."/>
            <person name="Sukharnikov L.O."/>
            <person name="Wuichet K."/>
            <person name="Hurst G.B."/>
            <person name="McDonald W.H."/>
            <person name="Robertson J.S."/>
            <person name="Barbe V."/>
            <person name="Calteau A."/>
            <person name="Rouy Z."/>
            <person name="Mangenot S."/>
            <person name="Prigent-Combaret C."/>
            <person name="Normand P."/>
            <person name="Boyer M."/>
            <person name="Siguier P."/>
            <person name="Dessaux Y."/>
            <person name="Elmerich C."/>
            <person name="Condemine G."/>
            <person name="Krishnen G."/>
            <person name="Kennedy I."/>
            <person name="Paterson A.H."/>
            <person name="Gonzalez V."/>
            <person name="Mavingui P."/>
            <person name="Zhulin I.B."/>
        </authorList>
    </citation>
    <scope>NUCLEOTIDE SEQUENCE [LARGE SCALE GENOMIC DNA]</scope>
    <source>
        <strain evidence="4">4B</strain>
    </source>
</reference>
<evidence type="ECO:0000256" key="1">
    <source>
        <dbReference type="SAM" id="SignalP"/>
    </source>
</evidence>
<dbReference type="PROSITE" id="PS50983">
    <property type="entry name" value="FE_B12_PBP"/>
    <property type="match status" value="1"/>
</dbReference>
<dbReference type="RefSeq" id="WP_014249963.1">
    <property type="nucleotide sequence ID" value="NC_016624.1"/>
</dbReference>
<dbReference type="OrthoDB" id="9775594at2"/>
<dbReference type="PANTHER" id="PTHR30535">
    <property type="entry name" value="VITAMIN B12-BINDING PROTEIN"/>
    <property type="match status" value="1"/>
</dbReference>
<gene>
    <name evidence="3" type="ordered locus">AZOLI_p50135</name>
</gene>
<dbReference type="EMBL" id="FQ311873">
    <property type="protein sequence ID" value="CBS91137.1"/>
    <property type="molecule type" value="Genomic_DNA"/>
</dbReference>
<dbReference type="KEGG" id="ali:AZOLI_p50135"/>
<name>G7ZI41_AZOL4</name>
<feature type="domain" description="Fe/B12 periplasmic-binding" evidence="2">
    <location>
        <begin position="49"/>
        <end position="356"/>
    </location>
</feature>
<sequence>MRLDRRTCTILLGLTALAPVTALGAPGAGSGSVVDAAGRRVPLAGAVRRIVLLDAVDVLSMAVLHPDPSALIVGWAGVDRFDSDLVRRLYERGSNGGPIPVVGAQTGDTLSLERILALEPDLVVATAVMEPGLGEGGLTRRLEAAGIPVIFSSAASNRQADAGAPGDPFGDMARALRLWGAVLGKGDRADAFIGFVEERLATVTARLAGAPAVKAYLEVQSTYDDCCWTAGRRIWGDLLARAGGRNLSAVEGPHGSPWYAKLAAEQLMTESPEVYIASGGAFGAGIRPGIGPGLDPEKARAGLRRLTGRTGFDTLPAVRNRRVHGVWTGLLTAPPLNILFVEAVAKWLHPDAFADADPSDTMDELNRRFLAQPLAGPCWLSLSPATAADGR</sequence>
<dbReference type="Pfam" id="PF01497">
    <property type="entry name" value="Peripla_BP_2"/>
    <property type="match status" value="1"/>
</dbReference>
<dbReference type="HOGENOM" id="CLU_038034_5_0_5"/>
<feature type="chain" id="PRO_5003507093" evidence="1">
    <location>
        <begin position="25"/>
        <end position="391"/>
    </location>
</feature>
<evidence type="ECO:0000313" key="4">
    <source>
        <dbReference type="Proteomes" id="UP000005667"/>
    </source>
</evidence>
<organism evidence="3 4">
    <name type="scientific">Azospirillum lipoferum (strain 4B)</name>
    <dbReference type="NCBI Taxonomy" id="862719"/>
    <lineage>
        <taxon>Bacteria</taxon>
        <taxon>Pseudomonadati</taxon>
        <taxon>Pseudomonadota</taxon>
        <taxon>Alphaproteobacteria</taxon>
        <taxon>Rhodospirillales</taxon>
        <taxon>Azospirillaceae</taxon>
        <taxon>Azospirillum</taxon>
    </lineage>
</organism>
<protein>
    <submittedName>
        <fullName evidence="3">Siderophore ABC transporter, solute-binding periplasmic component</fullName>
    </submittedName>
</protein>
<keyword evidence="1" id="KW-0732">Signal</keyword>
<evidence type="ECO:0000259" key="2">
    <source>
        <dbReference type="PROSITE" id="PS50983"/>
    </source>
</evidence>
<dbReference type="Gene3D" id="3.40.50.1980">
    <property type="entry name" value="Nitrogenase molybdenum iron protein domain"/>
    <property type="match status" value="2"/>
</dbReference>
<dbReference type="Proteomes" id="UP000005667">
    <property type="component" value="Plasmid AZO_p5"/>
</dbReference>
<evidence type="ECO:0000313" key="3">
    <source>
        <dbReference type="EMBL" id="CBS91137.1"/>
    </source>
</evidence>
<accession>G7ZI41</accession>
<dbReference type="InterPro" id="IPR050902">
    <property type="entry name" value="ABC_Transporter_SBP"/>
</dbReference>
<dbReference type="AlphaFoldDB" id="G7ZI41"/>
<dbReference type="InterPro" id="IPR002491">
    <property type="entry name" value="ABC_transptr_periplasmic_BD"/>
</dbReference>